<dbReference type="PANTHER" id="PTHR42770:SF11">
    <property type="entry name" value="INNER MEMBRANE TRANSPORT PROTEIN YBAT"/>
    <property type="match status" value="1"/>
</dbReference>
<keyword evidence="3 6" id="KW-0812">Transmembrane</keyword>
<evidence type="ECO:0000256" key="3">
    <source>
        <dbReference type="ARBA" id="ARBA00022692"/>
    </source>
</evidence>
<dbReference type="Gene3D" id="1.20.1740.10">
    <property type="entry name" value="Amino acid/polyamine transporter I"/>
    <property type="match status" value="1"/>
</dbReference>
<keyword evidence="8" id="KW-1185">Reference proteome</keyword>
<dbReference type="RefSeq" id="WP_097806101.1">
    <property type="nucleotide sequence ID" value="NZ_FXYH01000015.1"/>
</dbReference>
<feature type="transmembrane region" description="Helical" evidence="6">
    <location>
        <begin position="339"/>
        <end position="358"/>
    </location>
</feature>
<comment type="subcellular location">
    <subcellularLocation>
        <location evidence="1">Cell membrane</location>
        <topology evidence="1">Multi-pass membrane protein</topology>
    </subcellularLocation>
</comment>
<feature type="transmembrane region" description="Helical" evidence="6">
    <location>
        <begin position="12"/>
        <end position="35"/>
    </location>
</feature>
<feature type="transmembrane region" description="Helical" evidence="6">
    <location>
        <begin position="41"/>
        <end position="61"/>
    </location>
</feature>
<keyword evidence="2" id="KW-1003">Cell membrane</keyword>
<dbReference type="InterPro" id="IPR050367">
    <property type="entry name" value="APC_superfamily"/>
</dbReference>
<dbReference type="PIRSF" id="PIRSF006060">
    <property type="entry name" value="AA_transporter"/>
    <property type="match status" value="1"/>
</dbReference>
<feature type="transmembrane region" description="Helical" evidence="6">
    <location>
        <begin position="146"/>
        <end position="166"/>
    </location>
</feature>
<dbReference type="PANTHER" id="PTHR42770">
    <property type="entry name" value="AMINO ACID TRANSPORTER-RELATED"/>
    <property type="match status" value="1"/>
</dbReference>
<dbReference type="GO" id="GO:0022857">
    <property type="term" value="F:transmembrane transporter activity"/>
    <property type="evidence" value="ECO:0007669"/>
    <property type="project" value="InterPro"/>
</dbReference>
<sequence>MTDHLKRRIGLPLLVAYGVGVMVGAGIYVLVGAVAEIAGFYAPWAFLLAGLVAAPTALSYAEFSTRLPEAAGEAAYVAKGFRSKSMAVVVGLAIVFAGLIAAAAVLRGGAGYLVAIVDMPLIWAIILMGTALTSVAIVGVMESLSLAALFTAIEVVGLGLVIWAGATADPVIVEPTTIPWTGIGAGAMLAFFAFIGFEDIVNMAEEVRDPTYTLPRAIILSLVITSSIYALVVWASMRAVPVDMLAGSEQPLALVWTTVTGGGGQFFASIAVFAVANGILAQIVMASRVLYGLGNHTPVLAVFHRAHPRFGTPALASALIGVCVVFGAAILPVSVLAETATLILLSVFVLVNAALIMVKRQSPRGPFTVPMAVPVFGLGLSVIALSFAFVG</sequence>
<feature type="transmembrane region" description="Helical" evidence="6">
    <location>
        <begin position="370"/>
        <end position="390"/>
    </location>
</feature>
<gene>
    <name evidence="7" type="primary">yhdG</name>
    <name evidence="7" type="ORF">PEV8663_03589</name>
</gene>
<dbReference type="OrthoDB" id="7065842at2"/>
<evidence type="ECO:0000256" key="1">
    <source>
        <dbReference type="ARBA" id="ARBA00004651"/>
    </source>
</evidence>
<evidence type="ECO:0000256" key="4">
    <source>
        <dbReference type="ARBA" id="ARBA00022989"/>
    </source>
</evidence>
<dbReference type="AlphaFoldDB" id="A0A238KYA3"/>
<accession>A0A238KYA3</accession>
<evidence type="ECO:0000256" key="6">
    <source>
        <dbReference type="SAM" id="Phobius"/>
    </source>
</evidence>
<dbReference type="InterPro" id="IPR002293">
    <property type="entry name" value="AA/rel_permease1"/>
</dbReference>
<organism evidence="7 8">
    <name type="scientific">Pelagimonas varians</name>
    <dbReference type="NCBI Taxonomy" id="696760"/>
    <lineage>
        <taxon>Bacteria</taxon>
        <taxon>Pseudomonadati</taxon>
        <taxon>Pseudomonadota</taxon>
        <taxon>Alphaproteobacteria</taxon>
        <taxon>Rhodobacterales</taxon>
        <taxon>Roseobacteraceae</taxon>
        <taxon>Pelagimonas</taxon>
    </lineage>
</organism>
<feature type="transmembrane region" description="Helical" evidence="6">
    <location>
        <begin position="112"/>
        <end position="139"/>
    </location>
</feature>
<dbReference type="EMBL" id="FXYH01000015">
    <property type="protein sequence ID" value="SMX47620.1"/>
    <property type="molecule type" value="Genomic_DNA"/>
</dbReference>
<feature type="transmembrane region" description="Helical" evidence="6">
    <location>
        <begin position="312"/>
        <end position="333"/>
    </location>
</feature>
<feature type="transmembrane region" description="Helical" evidence="6">
    <location>
        <begin position="178"/>
        <end position="197"/>
    </location>
</feature>
<dbReference type="Proteomes" id="UP000220836">
    <property type="component" value="Unassembled WGS sequence"/>
</dbReference>
<proteinExistence type="predicted"/>
<dbReference type="GO" id="GO:0005886">
    <property type="term" value="C:plasma membrane"/>
    <property type="evidence" value="ECO:0007669"/>
    <property type="project" value="UniProtKB-SubCell"/>
</dbReference>
<evidence type="ECO:0000256" key="5">
    <source>
        <dbReference type="ARBA" id="ARBA00023136"/>
    </source>
</evidence>
<reference evidence="7 8" key="1">
    <citation type="submission" date="2017-05" db="EMBL/GenBank/DDBJ databases">
        <authorList>
            <person name="Song R."/>
            <person name="Chenine A.L."/>
            <person name="Ruprecht R.M."/>
        </authorList>
    </citation>
    <scope>NUCLEOTIDE SEQUENCE [LARGE SCALE GENOMIC DNA]</scope>
    <source>
        <strain evidence="7 8">CECT 8663</strain>
    </source>
</reference>
<feature type="transmembrane region" description="Helical" evidence="6">
    <location>
        <begin position="217"/>
        <end position="237"/>
    </location>
</feature>
<feature type="transmembrane region" description="Helical" evidence="6">
    <location>
        <begin position="86"/>
        <end position="106"/>
    </location>
</feature>
<keyword evidence="4 6" id="KW-1133">Transmembrane helix</keyword>
<keyword evidence="5 6" id="KW-0472">Membrane</keyword>
<protein>
    <submittedName>
        <fullName evidence="7">Putative amino acid permease YhdG</fullName>
    </submittedName>
</protein>
<evidence type="ECO:0000313" key="7">
    <source>
        <dbReference type="EMBL" id="SMX47620.1"/>
    </source>
</evidence>
<evidence type="ECO:0000313" key="8">
    <source>
        <dbReference type="Proteomes" id="UP000220836"/>
    </source>
</evidence>
<evidence type="ECO:0000256" key="2">
    <source>
        <dbReference type="ARBA" id="ARBA00022475"/>
    </source>
</evidence>
<name>A0A238KYA3_9RHOB</name>
<dbReference type="Pfam" id="PF13520">
    <property type="entry name" value="AA_permease_2"/>
    <property type="match status" value="1"/>
</dbReference>